<feature type="domain" description="HTH tetR-type" evidence="3">
    <location>
        <begin position="17"/>
        <end position="77"/>
    </location>
</feature>
<dbReference type="PROSITE" id="PS50977">
    <property type="entry name" value="HTH_TETR_2"/>
    <property type="match status" value="1"/>
</dbReference>
<evidence type="ECO:0000313" key="5">
    <source>
        <dbReference type="Proteomes" id="UP000664317"/>
    </source>
</evidence>
<proteinExistence type="predicted"/>
<evidence type="ECO:0000256" key="1">
    <source>
        <dbReference type="ARBA" id="ARBA00023125"/>
    </source>
</evidence>
<evidence type="ECO:0000313" key="4">
    <source>
        <dbReference type="EMBL" id="MBN7811950.1"/>
    </source>
</evidence>
<evidence type="ECO:0000256" key="2">
    <source>
        <dbReference type="PROSITE-ProRule" id="PRU00335"/>
    </source>
</evidence>
<dbReference type="Proteomes" id="UP000664317">
    <property type="component" value="Unassembled WGS sequence"/>
</dbReference>
<sequence length="197" mass="22835">MNLDFGKIGKSTGAGKRGSMQNWLDEGYAIFSSEGPSAIQVERVARSMKKNKSGFYYFFKDRETFVDSLMQEHLSRLDAITYRIRAIRDFDPDYMNLMVAHREVVFFQIQLVKNREVTQFQEVLEHFNLRIAGAVIPVWSDYLESSVEVADKLWALTRDAIYCRASQESFGLEWLRELMEEARLVAGYQPSRSLAYS</sequence>
<protein>
    <submittedName>
        <fullName evidence="4">TetR/AcrR family transcriptional regulator</fullName>
    </submittedName>
</protein>
<evidence type="ECO:0000259" key="3">
    <source>
        <dbReference type="PROSITE" id="PS50977"/>
    </source>
</evidence>
<accession>A0ABS3C523</accession>
<keyword evidence="5" id="KW-1185">Reference proteome</keyword>
<name>A0ABS3C523_9BACT</name>
<dbReference type="EMBL" id="JAFKCT010000005">
    <property type="protein sequence ID" value="MBN7811950.1"/>
    <property type="molecule type" value="Genomic_DNA"/>
</dbReference>
<organism evidence="4 5">
    <name type="scientific">Algoriphagus oliviformis</name>
    <dbReference type="NCBI Taxonomy" id="2811231"/>
    <lineage>
        <taxon>Bacteria</taxon>
        <taxon>Pseudomonadati</taxon>
        <taxon>Bacteroidota</taxon>
        <taxon>Cytophagia</taxon>
        <taxon>Cytophagales</taxon>
        <taxon>Cyclobacteriaceae</taxon>
        <taxon>Algoriphagus</taxon>
    </lineage>
</organism>
<comment type="caution">
    <text evidence="4">The sequence shown here is derived from an EMBL/GenBank/DDBJ whole genome shotgun (WGS) entry which is preliminary data.</text>
</comment>
<dbReference type="InterPro" id="IPR001647">
    <property type="entry name" value="HTH_TetR"/>
</dbReference>
<dbReference type="SUPFAM" id="SSF46689">
    <property type="entry name" value="Homeodomain-like"/>
    <property type="match status" value="1"/>
</dbReference>
<feature type="DNA-binding region" description="H-T-H motif" evidence="2">
    <location>
        <begin position="40"/>
        <end position="59"/>
    </location>
</feature>
<dbReference type="InterPro" id="IPR009057">
    <property type="entry name" value="Homeodomain-like_sf"/>
</dbReference>
<keyword evidence="1 2" id="KW-0238">DNA-binding</keyword>
<gene>
    <name evidence="4" type="ORF">J0A68_13440</name>
</gene>
<dbReference type="Gene3D" id="1.10.357.10">
    <property type="entry name" value="Tetracycline Repressor, domain 2"/>
    <property type="match status" value="1"/>
</dbReference>
<reference evidence="4 5" key="1">
    <citation type="submission" date="2021-03" db="EMBL/GenBank/DDBJ databases">
        <title>novel species isolated from a fishpond in China.</title>
        <authorList>
            <person name="Lu H."/>
            <person name="Cai Z."/>
        </authorList>
    </citation>
    <scope>NUCLEOTIDE SEQUENCE [LARGE SCALE GENOMIC DNA]</scope>
    <source>
        <strain evidence="4 5">H41</strain>
    </source>
</reference>
<dbReference type="RefSeq" id="WP_206578728.1">
    <property type="nucleotide sequence ID" value="NZ_JAFKCT010000005.1"/>
</dbReference>